<proteinExistence type="predicted"/>
<dbReference type="STRING" id="43989.cce_2203"/>
<evidence type="ECO:0000313" key="2">
    <source>
        <dbReference type="Proteomes" id="UP000001203"/>
    </source>
</evidence>
<protein>
    <submittedName>
        <fullName evidence="1">RfrA family pentapeptide repeat</fullName>
    </submittedName>
</protein>
<keyword evidence="2" id="KW-1185">Reference proteome</keyword>
<accession>B1WPI3</accession>
<dbReference type="eggNOG" id="COG1357">
    <property type="taxonomic scope" value="Bacteria"/>
</dbReference>
<dbReference type="Pfam" id="PF00805">
    <property type="entry name" value="Pentapeptide"/>
    <property type="match status" value="2"/>
</dbReference>
<dbReference type="InterPro" id="IPR044213">
    <property type="entry name" value="At2g44920-like"/>
</dbReference>
<evidence type="ECO:0000313" key="1">
    <source>
        <dbReference type="EMBL" id="ACB51553.1"/>
    </source>
</evidence>
<sequence>MKMMTTGKIKNKMFKPLKKLLLRFLALMGLMVLVSLWILLDARPAIAQDNTVNYTYGELQQQDFSHKNLEKGVFAAADMREANFEGSNLSYSIFTEGILLGANLKGANLSSSLLDRVTLDFADLTNAILVDAIATRTRFYDATITGADFTNAVIDRYQVSLMCERAEGVNPVTGVSTRDSLGCR</sequence>
<dbReference type="Gene3D" id="2.160.20.80">
    <property type="entry name" value="E3 ubiquitin-protein ligase SopA"/>
    <property type="match status" value="1"/>
</dbReference>
<gene>
    <name evidence="1" type="ordered locus">cce_2203</name>
</gene>
<dbReference type="Proteomes" id="UP000001203">
    <property type="component" value="Chromosome circular"/>
</dbReference>
<dbReference type="HOGENOM" id="CLU_066336_3_1_3"/>
<dbReference type="SUPFAM" id="SSF141571">
    <property type="entry name" value="Pentapeptide repeat-like"/>
    <property type="match status" value="1"/>
</dbReference>
<dbReference type="PANTHER" id="PTHR47200:SF2">
    <property type="entry name" value="THYLAKOID LUMENAL 15 KDA PROTEIN 1, CHLOROPLASTIC"/>
    <property type="match status" value="1"/>
</dbReference>
<dbReference type="InterPro" id="IPR001646">
    <property type="entry name" value="5peptide_repeat"/>
</dbReference>
<dbReference type="PANTHER" id="PTHR47200">
    <property type="entry name" value="THYLAKOID LUMENAL 15 KDA PROTEIN 1, CHLOROPLASTIC"/>
    <property type="match status" value="1"/>
</dbReference>
<organism evidence="1 2">
    <name type="scientific">Crocosphaera subtropica (strain ATCC 51142 / BH68)</name>
    <name type="common">Cyanothece sp. (strain ATCC 51142)</name>
    <dbReference type="NCBI Taxonomy" id="43989"/>
    <lineage>
        <taxon>Bacteria</taxon>
        <taxon>Bacillati</taxon>
        <taxon>Cyanobacteriota</taxon>
        <taxon>Cyanophyceae</taxon>
        <taxon>Oscillatoriophycideae</taxon>
        <taxon>Chroococcales</taxon>
        <taxon>Aphanothecaceae</taxon>
        <taxon>Crocosphaera</taxon>
        <taxon>Crocosphaera subtropica</taxon>
    </lineage>
</organism>
<reference evidence="1 2" key="1">
    <citation type="journal article" date="2008" name="Proc. Natl. Acad. Sci. U.S.A.">
        <title>The genome of Cyanothece 51142, a unicellular diazotrophic cyanobacterium important in the marine nitrogen cycle.</title>
        <authorList>
            <person name="Welsh E.A."/>
            <person name="Liberton M."/>
            <person name="Stoeckel J."/>
            <person name="Loh T."/>
            <person name="Elvitigala T."/>
            <person name="Wang C."/>
            <person name="Wollam A."/>
            <person name="Fulton R.S."/>
            <person name="Clifton S.W."/>
            <person name="Jacobs J.M."/>
            <person name="Aurora R."/>
            <person name="Ghosh B.K."/>
            <person name="Sherman L.A."/>
            <person name="Smith R.D."/>
            <person name="Wilson R.K."/>
            <person name="Pakrasi H.B."/>
        </authorList>
    </citation>
    <scope>NUCLEOTIDE SEQUENCE [LARGE SCALE GENOMIC DNA]</scope>
    <source>
        <strain evidence="2">ATCC 51142 / BH68</strain>
    </source>
</reference>
<dbReference type="EMBL" id="CP000806">
    <property type="protein sequence ID" value="ACB51553.1"/>
    <property type="molecule type" value="Genomic_DNA"/>
</dbReference>
<dbReference type="AlphaFoldDB" id="B1WPI3"/>
<name>B1WPI3_CROS5</name>
<dbReference type="KEGG" id="cyt:cce_2203"/>